<evidence type="ECO:0000313" key="3">
    <source>
        <dbReference type="Proteomes" id="UP000077202"/>
    </source>
</evidence>
<accession>A0A176VTI0</accession>
<evidence type="ECO:0000313" key="2">
    <source>
        <dbReference type="EMBL" id="OAE23652.1"/>
    </source>
</evidence>
<keyword evidence="3" id="KW-1185">Reference proteome</keyword>
<dbReference type="Proteomes" id="UP000077202">
    <property type="component" value="Unassembled WGS sequence"/>
</dbReference>
<dbReference type="AlphaFoldDB" id="A0A176VTI0"/>
<sequence length="291" mass="33539">MKVPYKELRPFRCELSELQLEFLFWNWNCVSASICKEIIDKNRTKGVELRGNERVEDNGLHRSEDKGYSVGNYAHLATNAYDVCDGMAGMRLLTREEEKQLPKEREILMAESSEGTEDDTRQPSIPAQTTARGPVQVEVVRRREKPERRVAKRRRVVSDDEGDLTLEVRRTETEVDVIRQSRTHARSKMRANQALVAVEELDSSVEKTVAPIDSVVLLLKYLDGKREKYAVSKEVGFYVEMIRNRTQLKRAVKRKWDSATELARERTANLATECAAVKVTLQEREAQLREK</sequence>
<name>A0A176VTI0_MARPO</name>
<proteinExistence type="predicted"/>
<feature type="region of interest" description="Disordered" evidence="1">
    <location>
        <begin position="111"/>
        <end position="133"/>
    </location>
</feature>
<organism evidence="2 3">
    <name type="scientific">Marchantia polymorpha subsp. ruderalis</name>
    <dbReference type="NCBI Taxonomy" id="1480154"/>
    <lineage>
        <taxon>Eukaryota</taxon>
        <taxon>Viridiplantae</taxon>
        <taxon>Streptophyta</taxon>
        <taxon>Embryophyta</taxon>
        <taxon>Marchantiophyta</taxon>
        <taxon>Marchantiopsida</taxon>
        <taxon>Marchantiidae</taxon>
        <taxon>Marchantiales</taxon>
        <taxon>Marchantiaceae</taxon>
        <taxon>Marchantia</taxon>
    </lineage>
</organism>
<comment type="caution">
    <text evidence="2">The sequence shown here is derived from an EMBL/GenBank/DDBJ whole genome shotgun (WGS) entry which is preliminary data.</text>
</comment>
<dbReference type="EMBL" id="LVLJ01002808">
    <property type="protein sequence ID" value="OAE23652.1"/>
    <property type="molecule type" value="Genomic_DNA"/>
</dbReference>
<reference evidence="2" key="1">
    <citation type="submission" date="2016-03" db="EMBL/GenBank/DDBJ databases">
        <title>Mechanisms controlling the formation of the plant cell surface in tip-growing cells are functionally conserved among land plants.</title>
        <authorList>
            <person name="Honkanen S."/>
            <person name="Jones V.A."/>
            <person name="Morieri G."/>
            <person name="Champion C."/>
            <person name="Hetherington A.J."/>
            <person name="Kelly S."/>
            <person name="Saint-Marcoux D."/>
            <person name="Proust H."/>
            <person name="Prescott H."/>
            <person name="Dolan L."/>
        </authorList>
    </citation>
    <scope>NUCLEOTIDE SEQUENCE [LARGE SCALE GENOMIC DNA]</scope>
    <source>
        <tissue evidence="2">Whole gametophyte</tissue>
    </source>
</reference>
<evidence type="ECO:0000256" key="1">
    <source>
        <dbReference type="SAM" id="MobiDB-lite"/>
    </source>
</evidence>
<feature type="compositionally biased region" description="Polar residues" evidence="1">
    <location>
        <begin position="122"/>
        <end position="131"/>
    </location>
</feature>
<gene>
    <name evidence="2" type="ORF">AXG93_2079s1000</name>
</gene>
<protein>
    <submittedName>
        <fullName evidence="2">Uncharacterized protein</fullName>
    </submittedName>
</protein>